<organism evidence="1 2">
    <name type="scientific">Dysosmobacter welbionis</name>
    <dbReference type="NCBI Taxonomy" id="2093857"/>
    <lineage>
        <taxon>Bacteria</taxon>
        <taxon>Bacillati</taxon>
        <taxon>Bacillota</taxon>
        <taxon>Clostridia</taxon>
        <taxon>Eubacteriales</taxon>
        <taxon>Oscillospiraceae</taxon>
        <taxon>Dysosmobacter</taxon>
    </lineage>
</organism>
<evidence type="ECO:0000313" key="1">
    <source>
        <dbReference type="EMBL" id="QCI59105.1"/>
    </source>
</evidence>
<name>A0A4D7ANQ6_9FIRM</name>
<dbReference type="RefSeq" id="WP_136891119.1">
    <property type="nucleotide sequence ID" value="NZ_CP034413.3"/>
</dbReference>
<protein>
    <submittedName>
        <fullName evidence="1">Uncharacterized protein</fullName>
    </submittedName>
</protein>
<dbReference type="Proteomes" id="UP000298642">
    <property type="component" value="Chromosome"/>
</dbReference>
<sequence>MPDWTRISAPIEAEQDGGGLRRRIWMVRRYHFPGDMYSDAQWEWISLKRAEGYSMRQLSTFLGLNTDAILTALRVRGLAPQERPTEPLNRDEFNALAEVDDAS</sequence>
<evidence type="ECO:0000313" key="2">
    <source>
        <dbReference type="Proteomes" id="UP000298642"/>
    </source>
</evidence>
<gene>
    <name evidence="1" type="ORF">EIO64_07635</name>
</gene>
<dbReference type="EMBL" id="CP034413">
    <property type="protein sequence ID" value="QCI59105.1"/>
    <property type="molecule type" value="Genomic_DNA"/>
</dbReference>
<proteinExistence type="predicted"/>
<dbReference type="KEGG" id="obj:EIO64_07635"/>
<keyword evidence="2" id="KW-1185">Reference proteome</keyword>
<reference evidence="2" key="1">
    <citation type="submission" date="2018-12" db="EMBL/GenBank/DDBJ databases">
        <title>Dusodibacter welbiota gen. nov., sp. nov., isolated from human faeces and emended description of the Oscillibacter genus.</title>
        <authorList>
            <person name="Le Roy T."/>
            <person name="Van der Smissen P."/>
            <person name="Delzenne N."/>
            <person name="Muccioli G."/>
            <person name="Collet J.F."/>
            <person name="Cani P.D."/>
        </authorList>
    </citation>
    <scope>NUCLEOTIDE SEQUENCE [LARGE SCALE GENOMIC DNA]</scope>
    <source>
        <strain evidence="2">J115</strain>
    </source>
</reference>
<dbReference type="AlphaFoldDB" id="A0A4D7ANQ6"/>
<accession>A0A4D7ANQ6</accession>